<reference evidence="2" key="1">
    <citation type="submission" date="2021-05" db="UniProtKB">
        <authorList>
            <consortium name="EnsemblPlants"/>
        </authorList>
    </citation>
    <scope>IDENTIFICATION</scope>
    <source>
        <strain evidence="2">subsp. malaccensis</strain>
    </source>
</reference>
<dbReference type="Proteomes" id="UP000012960">
    <property type="component" value="Unplaced"/>
</dbReference>
<dbReference type="InterPro" id="IPR038777">
    <property type="entry name" value="At4g18490-like"/>
</dbReference>
<dbReference type="AlphaFoldDB" id="A0A804K6G5"/>
<dbReference type="InParanoid" id="A0A804K6G5"/>
<evidence type="ECO:0000313" key="3">
    <source>
        <dbReference type="Proteomes" id="UP000012960"/>
    </source>
</evidence>
<dbReference type="PANTHER" id="PTHR36380:SF1">
    <property type="entry name" value="OS01G0755100 PROTEIN"/>
    <property type="match status" value="1"/>
</dbReference>
<feature type="compositionally biased region" description="Basic and acidic residues" evidence="1">
    <location>
        <begin position="141"/>
        <end position="152"/>
    </location>
</feature>
<accession>A0A804K6G5</accession>
<dbReference type="PANTHER" id="PTHR36380">
    <property type="entry name" value="BNAA03G58330D PROTEIN"/>
    <property type="match status" value="1"/>
</dbReference>
<dbReference type="Gramene" id="Ma08_t14210.1">
    <property type="protein sequence ID" value="Ma08_p14210.1"/>
    <property type="gene ID" value="Ma08_g14210"/>
</dbReference>
<name>A0A804K6G5_MUSAM</name>
<evidence type="ECO:0000313" key="2">
    <source>
        <dbReference type="EnsemblPlants" id="Ma08_p14210.1"/>
    </source>
</evidence>
<sequence length="254" mass="28048">MFAGRVTSTGSAKIIMPNFLSTASMSSPKNIPFEGQHIFQKDGKKHLPGLMTSRMRKENSSIANFSMGKGRNTVGGTEGNLASNLVISPMTDKPVLLSPSLKMKTLKEPLTDPKAFNTSKQIGSSPERISLVISPGSDTEMVQREENPESSRNDASFQNLCSLNGASELENMDIEVPVQIEDHGNVEKAESCSKELDDLCNMLKKKHDEAKELMVRAVVINNKLLMLNHPMIEEKIRALQRLAASLQSKDYWKT</sequence>
<evidence type="ECO:0000256" key="1">
    <source>
        <dbReference type="SAM" id="MobiDB-lite"/>
    </source>
</evidence>
<protein>
    <submittedName>
        <fullName evidence="2">Uncharacterized protein</fullName>
    </submittedName>
</protein>
<organism evidence="2 3">
    <name type="scientific">Musa acuminata subsp. malaccensis</name>
    <name type="common">Wild banana</name>
    <name type="synonym">Musa malaccensis</name>
    <dbReference type="NCBI Taxonomy" id="214687"/>
    <lineage>
        <taxon>Eukaryota</taxon>
        <taxon>Viridiplantae</taxon>
        <taxon>Streptophyta</taxon>
        <taxon>Embryophyta</taxon>
        <taxon>Tracheophyta</taxon>
        <taxon>Spermatophyta</taxon>
        <taxon>Magnoliopsida</taxon>
        <taxon>Liliopsida</taxon>
        <taxon>Zingiberales</taxon>
        <taxon>Musaceae</taxon>
        <taxon>Musa</taxon>
    </lineage>
</organism>
<proteinExistence type="predicted"/>
<feature type="region of interest" description="Disordered" evidence="1">
    <location>
        <begin position="137"/>
        <end position="156"/>
    </location>
</feature>
<keyword evidence="3" id="KW-1185">Reference proteome</keyword>
<dbReference type="EnsemblPlants" id="Ma08_t14210.1">
    <property type="protein sequence ID" value="Ma08_p14210.1"/>
    <property type="gene ID" value="Ma08_g14210"/>
</dbReference>